<dbReference type="Proteomes" id="UP000219565">
    <property type="component" value="Unassembled WGS sequence"/>
</dbReference>
<feature type="compositionally biased region" description="Basic and acidic residues" evidence="1">
    <location>
        <begin position="1"/>
        <end position="17"/>
    </location>
</feature>
<dbReference type="RefSeq" id="WP_097243301.1">
    <property type="nucleotide sequence ID" value="NZ_JAMTCV010000002.1"/>
</dbReference>
<dbReference type="OrthoDB" id="5519961at2"/>
<keyword evidence="3" id="KW-1185">Reference proteome</keyword>
<feature type="compositionally biased region" description="Basic and acidic residues" evidence="1">
    <location>
        <begin position="30"/>
        <end position="39"/>
    </location>
</feature>
<organism evidence="2 3">
    <name type="scientific">Nocardia amikacinitolerans</name>
    <dbReference type="NCBI Taxonomy" id="756689"/>
    <lineage>
        <taxon>Bacteria</taxon>
        <taxon>Bacillati</taxon>
        <taxon>Actinomycetota</taxon>
        <taxon>Actinomycetes</taxon>
        <taxon>Mycobacteriales</taxon>
        <taxon>Nocardiaceae</taxon>
        <taxon>Nocardia</taxon>
    </lineage>
</organism>
<evidence type="ECO:0000256" key="1">
    <source>
        <dbReference type="SAM" id="MobiDB-lite"/>
    </source>
</evidence>
<sequence>MERGNSKHGPKRDDQLAHELQGALRGNRSTRADEWRDPEPLADDDEVLTARRDLPRPAPPDNPQP</sequence>
<feature type="region of interest" description="Disordered" evidence="1">
    <location>
        <begin position="1"/>
        <end position="65"/>
    </location>
</feature>
<evidence type="ECO:0000313" key="3">
    <source>
        <dbReference type="Proteomes" id="UP000219565"/>
    </source>
</evidence>
<proteinExistence type="predicted"/>
<evidence type="ECO:0000313" key="2">
    <source>
        <dbReference type="EMBL" id="SNY74447.1"/>
    </source>
</evidence>
<name>A0A285KRG3_9NOCA</name>
<accession>A0A285KRG3</accession>
<gene>
    <name evidence="2" type="ORF">SAMN04244553_0251</name>
</gene>
<dbReference type="AlphaFoldDB" id="A0A285KRG3"/>
<dbReference type="STRING" id="1379680.GCA_001612615_00772"/>
<reference evidence="2 3" key="1">
    <citation type="submission" date="2017-09" db="EMBL/GenBank/DDBJ databases">
        <authorList>
            <person name="Ehlers B."/>
            <person name="Leendertz F.H."/>
        </authorList>
    </citation>
    <scope>NUCLEOTIDE SEQUENCE [LARGE SCALE GENOMIC DNA]</scope>
    <source>
        <strain evidence="2 3">DSM 45537</strain>
    </source>
</reference>
<feature type="compositionally biased region" description="Pro residues" evidence="1">
    <location>
        <begin position="56"/>
        <end position="65"/>
    </location>
</feature>
<protein>
    <submittedName>
        <fullName evidence="2">Uncharacterized protein</fullName>
    </submittedName>
</protein>
<dbReference type="EMBL" id="OBEG01000001">
    <property type="protein sequence ID" value="SNY74447.1"/>
    <property type="molecule type" value="Genomic_DNA"/>
</dbReference>